<evidence type="ECO:0000313" key="2">
    <source>
        <dbReference type="EMBL" id="MBB2506250.1"/>
    </source>
</evidence>
<dbReference type="Gene3D" id="3.30.1050.10">
    <property type="entry name" value="SCP2 sterol-binding domain"/>
    <property type="match status" value="1"/>
</dbReference>
<dbReference type="InterPro" id="IPR036527">
    <property type="entry name" value="SCP2_sterol-bd_dom_sf"/>
</dbReference>
<accession>A0A8E2BAF0</accession>
<evidence type="ECO:0000259" key="1">
    <source>
        <dbReference type="Pfam" id="PF02036"/>
    </source>
</evidence>
<dbReference type="InterPro" id="IPR003033">
    <property type="entry name" value="SCP2_sterol-bd_dom"/>
</dbReference>
<dbReference type="Pfam" id="PF02036">
    <property type="entry name" value="SCP2"/>
    <property type="match status" value="1"/>
</dbReference>
<organism evidence="2 3">
    <name type="scientific">Amycolatopsis echigonensis</name>
    <dbReference type="NCBI Taxonomy" id="2576905"/>
    <lineage>
        <taxon>Bacteria</taxon>
        <taxon>Bacillati</taxon>
        <taxon>Actinomycetota</taxon>
        <taxon>Actinomycetes</taxon>
        <taxon>Pseudonocardiales</taxon>
        <taxon>Pseudonocardiaceae</taxon>
        <taxon>Amycolatopsis</taxon>
    </lineage>
</organism>
<evidence type="ECO:0000313" key="3">
    <source>
        <dbReference type="Proteomes" id="UP000550260"/>
    </source>
</evidence>
<gene>
    <name evidence="2" type="ORF">H5411_44975</name>
</gene>
<dbReference type="AlphaFoldDB" id="A0A8E2BAF0"/>
<dbReference type="Proteomes" id="UP000550260">
    <property type="component" value="Unassembled WGS sequence"/>
</dbReference>
<protein>
    <submittedName>
        <fullName evidence="2">SCP2 sterol-binding domain-containing protein</fullName>
    </submittedName>
</protein>
<proteinExistence type="predicted"/>
<feature type="domain" description="SCP2" evidence="1">
    <location>
        <begin position="28"/>
        <end position="113"/>
    </location>
</feature>
<reference evidence="2 3" key="1">
    <citation type="submission" date="2020-08" db="EMBL/GenBank/DDBJ databases">
        <title>Amycolatopsis echigonensis JCM 21831.</title>
        <authorList>
            <person name="Tedsree N."/>
            <person name="Kuncharoen N."/>
            <person name="Likhitwitayawuid K."/>
            <person name="Tanasupawat S."/>
        </authorList>
    </citation>
    <scope>NUCLEOTIDE SEQUENCE [LARGE SCALE GENOMIC DNA]</scope>
    <source>
        <strain evidence="2 3">JCM 21831</strain>
    </source>
</reference>
<comment type="caution">
    <text evidence="2">The sequence shown here is derived from an EMBL/GenBank/DDBJ whole genome shotgun (WGS) entry which is preliminary data.</text>
</comment>
<sequence>MSSFSNEDEVYRYIGGIFESAFEDAEIGPKLVDTGLVLKFSFTEPDSELVIDMPGKQVHRADTDGLTPSATMSMKGEVANAYWQGKVNLPFAMARGKISVEGNVASLLKLAPLGKKLYPVYIDHLTNDGRQDLLV</sequence>
<dbReference type="SUPFAM" id="SSF55718">
    <property type="entry name" value="SCP-like"/>
    <property type="match status" value="1"/>
</dbReference>
<name>A0A8E2BAF0_9PSEU</name>
<dbReference type="EMBL" id="JACJHR010000157">
    <property type="protein sequence ID" value="MBB2506250.1"/>
    <property type="molecule type" value="Genomic_DNA"/>
</dbReference>